<organism evidence="1 2">
    <name type="scientific">Botrytis porri</name>
    <dbReference type="NCBI Taxonomy" id="87229"/>
    <lineage>
        <taxon>Eukaryota</taxon>
        <taxon>Fungi</taxon>
        <taxon>Dikarya</taxon>
        <taxon>Ascomycota</taxon>
        <taxon>Pezizomycotina</taxon>
        <taxon>Leotiomycetes</taxon>
        <taxon>Helotiales</taxon>
        <taxon>Sclerotiniaceae</taxon>
        <taxon>Botrytis</taxon>
    </lineage>
</organism>
<protein>
    <submittedName>
        <fullName evidence="1">Uncharacterized protein</fullName>
    </submittedName>
</protein>
<evidence type="ECO:0000313" key="2">
    <source>
        <dbReference type="Proteomes" id="UP000297280"/>
    </source>
</evidence>
<dbReference type="EMBL" id="PQXO01000067">
    <property type="protein sequence ID" value="TGO90380.1"/>
    <property type="molecule type" value="Genomic_DNA"/>
</dbReference>
<name>A0A4Z1L0W2_9HELO</name>
<sequence>MQANEYNPQSDQSIHEVVVRKINTATASWWDLTTEGIMQRESVYEAVRRFYGSLDRFHVELALFIFPEHVLEEQHLKLHRRLQDMIATVRILTDVQDYPQTQANKAAIQKMTNGLIWSILDADMHGGRNPHDDNKIHPSANPHTDPRRTIEFIENSFKETILCPWHINNPDYCEAMKAESTNQNWAD</sequence>
<dbReference type="AlphaFoldDB" id="A0A4Z1L0W2"/>
<evidence type="ECO:0000313" key="1">
    <source>
        <dbReference type="EMBL" id="TGO90380.1"/>
    </source>
</evidence>
<dbReference type="Proteomes" id="UP000297280">
    <property type="component" value="Unassembled WGS sequence"/>
</dbReference>
<comment type="caution">
    <text evidence="1">The sequence shown here is derived from an EMBL/GenBank/DDBJ whole genome shotgun (WGS) entry which is preliminary data.</text>
</comment>
<accession>A0A4Z1L0W2</accession>
<gene>
    <name evidence="1" type="ORF">BPOR_0067g00220</name>
</gene>
<keyword evidence="2" id="KW-1185">Reference proteome</keyword>
<reference evidence="1 2" key="1">
    <citation type="submission" date="2017-12" db="EMBL/GenBank/DDBJ databases">
        <title>Comparative genomics of Botrytis spp.</title>
        <authorList>
            <person name="Valero-Jimenez C.A."/>
            <person name="Tapia P."/>
            <person name="Veloso J."/>
            <person name="Silva-Moreno E."/>
            <person name="Staats M."/>
            <person name="Valdes J.H."/>
            <person name="Van Kan J.A.L."/>
        </authorList>
    </citation>
    <scope>NUCLEOTIDE SEQUENCE [LARGE SCALE GENOMIC DNA]</scope>
    <source>
        <strain evidence="1 2">MUCL3349</strain>
    </source>
</reference>
<proteinExistence type="predicted"/>